<dbReference type="RefSeq" id="WP_198322918.1">
    <property type="nucleotide sequence ID" value="NZ_CP104311.1"/>
</dbReference>
<reference evidence="11 12" key="1">
    <citation type="submission" date="2022-09" db="EMBL/GenBank/DDBJ databases">
        <authorList>
            <person name="Giprobiosintez L."/>
        </authorList>
    </citation>
    <scope>NUCLEOTIDE SEQUENCE [LARGE SCALE GENOMIC DNA]</scope>
    <source>
        <strain evidence="12">VKPM-B-12549 (GBS-15)</strain>
    </source>
</reference>
<protein>
    <recommendedName>
        <fullName evidence="4 8">Methionyl-tRNA formyltransferase</fullName>
        <ecNumber evidence="3 8">2.1.2.9</ecNumber>
    </recommendedName>
</protein>
<name>A0ABZ2F651_METCP</name>
<organism evidence="11 12">
    <name type="scientific">Methylococcus capsulatus</name>
    <dbReference type="NCBI Taxonomy" id="414"/>
    <lineage>
        <taxon>Bacteria</taxon>
        <taxon>Pseudomonadati</taxon>
        <taxon>Pseudomonadota</taxon>
        <taxon>Gammaproteobacteria</taxon>
        <taxon>Methylococcales</taxon>
        <taxon>Methylococcaceae</taxon>
        <taxon>Methylococcus</taxon>
    </lineage>
</organism>
<evidence type="ECO:0000259" key="10">
    <source>
        <dbReference type="Pfam" id="PF02911"/>
    </source>
</evidence>
<evidence type="ECO:0000256" key="5">
    <source>
        <dbReference type="ARBA" id="ARBA00022679"/>
    </source>
</evidence>
<dbReference type="InterPro" id="IPR044135">
    <property type="entry name" value="Met-tRNA-FMT_C"/>
</dbReference>
<dbReference type="PANTHER" id="PTHR11138">
    <property type="entry name" value="METHIONYL-TRNA FORMYLTRANSFERASE"/>
    <property type="match status" value="1"/>
</dbReference>
<comment type="catalytic activity">
    <reaction evidence="7 8">
        <text>L-methionyl-tRNA(fMet) + (6R)-10-formyltetrahydrofolate = N-formyl-L-methionyl-tRNA(fMet) + (6S)-5,6,7,8-tetrahydrofolate + H(+)</text>
        <dbReference type="Rhea" id="RHEA:24380"/>
        <dbReference type="Rhea" id="RHEA-COMP:9952"/>
        <dbReference type="Rhea" id="RHEA-COMP:9953"/>
        <dbReference type="ChEBI" id="CHEBI:15378"/>
        <dbReference type="ChEBI" id="CHEBI:57453"/>
        <dbReference type="ChEBI" id="CHEBI:78530"/>
        <dbReference type="ChEBI" id="CHEBI:78844"/>
        <dbReference type="ChEBI" id="CHEBI:195366"/>
        <dbReference type="EC" id="2.1.2.9"/>
    </reaction>
</comment>
<dbReference type="EMBL" id="CP104311">
    <property type="protein sequence ID" value="WWF02722.1"/>
    <property type="molecule type" value="Genomic_DNA"/>
</dbReference>
<dbReference type="NCBIfam" id="TIGR00460">
    <property type="entry name" value="fmt"/>
    <property type="match status" value="1"/>
</dbReference>
<feature type="domain" description="Formyl transferase N-terminal" evidence="9">
    <location>
        <begin position="1"/>
        <end position="178"/>
    </location>
</feature>
<keyword evidence="6 8" id="KW-0648">Protein biosynthesis</keyword>
<proteinExistence type="inferred from homology"/>
<dbReference type="GO" id="GO:0004479">
    <property type="term" value="F:methionyl-tRNA formyltransferase activity"/>
    <property type="evidence" value="ECO:0007669"/>
    <property type="project" value="UniProtKB-EC"/>
</dbReference>
<dbReference type="InterPro" id="IPR011034">
    <property type="entry name" value="Formyl_transferase-like_C_sf"/>
</dbReference>
<dbReference type="InterPro" id="IPR037022">
    <property type="entry name" value="Formyl_trans_C_sf"/>
</dbReference>
<feature type="domain" description="Formyl transferase C-terminal" evidence="10">
    <location>
        <begin position="203"/>
        <end position="299"/>
    </location>
</feature>
<evidence type="ECO:0000313" key="11">
    <source>
        <dbReference type="EMBL" id="WWF02722.1"/>
    </source>
</evidence>
<dbReference type="CDD" id="cd08646">
    <property type="entry name" value="FMT_core_Met-tRNA-FMT_N"/>
    <property type="match status" value="1"/>
</dbReference>
<dbReference type="SUPFAM" id="SSF50486">
    <property type="entry name" value="FMT C-terminal domain-like"/>
    <property type="match status" value="1"/>
</dbReference>
<dbReference type="InterPro" id="IPR041711">
    <property type="entry name" value="Met-tRNA-FMT_N"/>
</dbReference>
<evidence type="ECO:0000256" key="1">
    <source>
        <dbReference type="ARBA" id="ARBA00002606"/>
    </source>
</evidence>
<gene>
    <name evidence="8 11" type="primary">fmt</name>
    <name evidence="11" type="ORF">N4J17_03660</name>
</gene>
<dbReference type="Proteomes" id="UP001359308">
    <property type="component" value="Chromosome"/>
</dbReference>
<comment type="similarity">
    <text evidence="2 8">Belongs to the Fmt family.</text>
</comment>
<dbReference type="Gene3D" id="3.10.25.10">
    <property type="entry name" value="Formyl transferase, C-terminal domain"/>
    <property type="match status" value="1"/>
</dbReference>
<evidence type="ECO:0000256" key="6">
    <source>
        <dbReference type="ARBA" id="ARBA00022917"/>
    </source>
</evidence>
<dbReference type="InterPro" id="IPR005794">
    <property type="entry name" value="Fmt"/>
</dbReference>
<evidence type="ECO:0000256" key="4">
    <source>
        <dbReference type="ARBA" id="ARBA00016014"/>
    </source>
</evidence>
<accession>A0ABZ2F651</accession>
<dbReference type="PANTHER" id="PTHR11138:SF5">
    <property type="entry name" value="METHIONYL-TRNA FORMYLTRANSFERASE, MITOCHONDRIAL"/>
    <property type="match status" value="1"/>
</dbReference>
<dbReference type="InterPro" id="IPR036477">
    <property type="entry name" value="Formyl_transf_N_sf"/>
</dbReference>
<evidence type="ECO:0000313" key="12">
    <source>
        <dbReference type="Proteomes" id="UP001359308"/>
    </source>
</evidence>
<evidence type="ECO:0000259" key="9">
    <source>
        <dbReference type="Pfam" id="PF00551"/>
    </source>
</evidence>
<evidence type="ECO:0000256" key="7">
    <source>
        <dbReference type="ARBA" id="ARBA00048558"/>
    </source>
</evidence>
<sequence>MRIVFAGTPEFAVPALRALIASGNPPCAVYTQPDRPAGRGRRIASSPVKQLASDHGLPVFQPESLKGPEELERLRELAPDLMVVVAYGLILPPPVLTVPRLGCVNIHASLLPRWRGAAPIQRAILAGDRETGVTLMRIEPRLDAGPMLGKRSCLIGDDDSAATLHDRLAGLGAELLAELLPALAEGCLAGEAQDESRVTYAEKIEKSEARIDWQQDATTLSRRVRAFNPWPVAETTLDGTVLRIWSARALDTPQDTAPGTVLAAAKNLDVACGRGTLRILEIQTPGKRRMSAADFLNAHALAGKRLGT</sequence>
<dbReference type="InterPro" id="IPR005793">
    <property type="entry name" value="Formyl_trans_C"/>
</dbReference>
<dbReference type="CDD" id="cd08704">
    <property type="entry name" value="Met_tRNA_FMT_C"/>
    <property type="match status" value="1"/>
</dbReference>
<dbReference type="SUPFAM" id="SSF53328">
    <property type="entry name" value="Formyltransferase"/>
    <property type="match status" value="1"/>
</dbReference>
<dbReference type="EC" id="2.1.2.9" evidence="3 8"/>
<evidence type="ECO:0000256" key="8">
    <source>
        <dbReference type="HAMAP-Rule" id="MF_00182"/>
    </source>
</evidence>
<dbReference type="HAMAP" id="MF_00182">
    <property type="entry name" value="Formyl_trans"/>
    <property type="match status" value="1"/>
</dbReference>
<dbReference type="Gene3D" id="3.40.50.170">
    <property type="entry name" value="Formyl transferase, N-terminal domain"/>
    <property type="match status" value="1"/>
</dbReference>
<evidence type="ECO:0000256" key="3">
    <source>
        <dbReference type="ARBA" id="ARBA00012261"/>
    </source>
</evidence>
<dbReference type="Pfam" id="PF02911">
    <property type="entry name" value="Formyl_trans_C"/>
    <property type="match status" value="1"/>
</dbReference>
<dbReference type="Pfam" id="PF00551">
    <property type="entry name" value="Formyl_trans_N"/>
    <property type="match status" value="1"/>
</dbReference>
<feature type="binding site" evidence="8">
    <location>
        <begin position="109"/>
        <end position="112"/>
    </location>
    <ligand>
        <name>(6S)-5,6,7,8-tetrahydrofolate</name>
        <dbReference type="ChEBI" id="CHEBI:57453"/>
    </ligand>
</feature>
<keyword evidence="12" id="KW-1185">Reference proteome</keyword>
<evidence type="ECO:0000256" key="2">
    <source>
        <dbReference type="ARBA" id="ARBA00010699"/>
    </source>
</evidence>
<keyword evidence="5 8" id="KW-0808">Transferase</keyword>
<comment type="function">
    <text evidence="1 8">Attaches a formyl group to the free amino group of methionyl-tRNA(fMet). The formyl group appears to play a dual role in the initiator identity of N-formylmethionyl-tRNA by promoting its recognition by IF2 and preventing the misappropriation of this tRNA by the elongation apparatus.</text>
</comment>
<dbReference type="InterPro" id="IPR002376">
    <property type="entry name" value="Formyl_transf_N"/>
</dbReference>